<keyword evidence="10" id="KW-0472">Membrane</keyword>
<evidence type="ECO:0000256" key="7">
    <source>
        <dbReference type="ARBA" id="ARBA00047899"/>
    </source>
</evidence>
<dbReference type="PROSITE" id="PS00108">
    <property type="entry name" value="PROTEIN_KINASE_ST"/>
    <property type="match status" value="1"/>
</dbReference>
<dbReference type="CDD" id="cd14014">
    <property type="entry name" value="STKc_PknB_like"/>
    <property type="match status" value="1"/>
</dbReference>
<dbReference type="FunFam" id="3.30.200.20:FF:000035">
    <property type="entry name" value="Serine/threonine protein kinase Stk1"/>
    <property type="match status" value="1"/>
</dbReference>
<accession>A0A447GEC0</accession>
<sequence>MPLAEGSTFAGYTVVRQLGSGGMGEVYLVQHPRLPRQDALKVLRPEVSADTEYRQRFHREADAAASLWHPHILAVHDRGETDGQLWIDMDYVDGTDAVTLLRDRYPNGMPGPEVSEIVTAVAEALDYAHEHKLLHRDVKPANILIAKAGAADRRIMLADFGIAGWLGEASGLTATNMTVGTVSYAPPEQLMGRDLDGRADQYALAATAFQLLTGTPPFEHSNPAVVISQHLSAAPPAIGQRLPALAELDPVFAKALAKDPKDRYQRCIDFARALSHRLGGSGDPEDTRVSQPVAVAEPPAKRSLARPSVIIPAVLAVLLIIAVAVALREYQRADDESVATPAPRTSSMPSTTSAAAATPSTTSSTTAPTTASTTSAAVTTASPAPAPVVVIGAMCSQLGSTGTTKTGATAYCATLQGTNTSIWSLTEGTVASPTGTASVDPTETPLPIGQESPIRICMEQTGQSRRICRDEIRRSNGWP</sequence>
<dbReference type="EC" id="2.7.11.1" evidence="1"/>
<feature type="transmembrane region" description="Helical" evidence="10">
    <location>
        <begin position="309"/>
        <end position="327"/>
    </location>
</feature>
<evidence type="ECO:0000256" key="10">
    <source>
        <dbReference type="SAM" id="Phobius"/>
    </source>
</evidence>
<evidence type="ECO:0000256" key="2">
    <source>
        <dbReference type="ARBA" id="ARBA00022527"/>
    </source>
</evidence>
<dbReference type="InterPro" id="IPR000719">
    <property type="entry name" value="Prot_kinase_dom"/>
</dbReference>
<evidence type="ECO:0000256" key="5">
    <source>
        <dbReference type="ARBA" id="ARBA00022777"/>
    </source>
</evidence>
<evidence type="ECO:0000256" key="1">
    <source>
        <dbReference type="ARBA" id="ARBA00012513"/>
    </source>
</evidence>
<evidence type="ECO:0000256" key="9">
    <source>
        <dbReference type="SAM" id="MobiDB-lite"/>
    </source>
</evidence>
<protein>
    <recommendedName>
        <fullName evidence="1">non-specific serine/threonine protein kinase</fullName>
        <ecNumber evidence="1">2.7.11.1</ecNumber>
    </recommendedName>
</protein>
<dbReference type="PANTHER" id="PTHR43289">
    <property type="entry name" value="MITOGEN-ACTIVATED PROTEIN KINASE KINASE KINASE 20-RELATED"/>
    <property type="match status" value="1"/>
</dbReference>
<evidence type="ECO:0000256" key="6">
    <source>
        <dbReference type="ARBA" id="ARBA00022840"/>
    </source>
</evidence>
<comment type="catalytic activity">
    <reaction evidence="7">
        <text>L-threonyl-[protein] + ATP = O-phospho-L-threonyl-[protein] + ADP + H(+)</text>
        <dbReference type="Rhea" id="RHEA:46608"/>
        <dbReference type="Rhea" id="RHEA-COMP:11060"/>
        <dbReference type="Rhea" id="RHEA-COMP:11605"/>
        <dbReference type="ChEBI" id="CHEBI:15378"/>
        <dbReference type="ChEBI" id="CHEBI:30013"/>
        <dbReference type="ChEBI" id="CHEBI:30616"/>
        <dbReference type="ChEBI" id="CHEBI:61977"/>
        <dbReference type="ChEBI" id="CHEBI:456216"/>
        <dbReference type="EC" id="2.7.11.1"/>
    </reaction>
</comment>
<dbReference type="PANTHER" id="PTHR43289:SF6">
    <property type="entry name" value="SERINE_THREONINE-PROTEIN KINASE NEKL-3"/>
    <property type="match status" value="1"/>
</dbReference>
<keyword evidence="10" id="KW-0812">Transmembrane</keyword>
<evidence type="ECO:0000256" key="3">
    <source>
        <dbReference type="ARBA" id="ARBA00022679"/>
    </source>
</evidence>
<feature type="region of interest" description="Disordered" evidence="9">
    <location>
        <begin position="333"/>
        <end position="370"/>
    </location>
</feature>
<proteinExistence type="predicted"/>
<feature type="domain" description="Protein kinase" evidence="11">
    <location>
        <begin position="12"/>
        <end position="279"/>
    </location>
</feature>
<dbReference type="Gene3D" id="3.30.200.20">
    <property type="entry name" value="Phosphorylase Kinase, domain 1"/>
    <property type="match status" value="1"/>
</dbReference>
<dbReference type="InterPro" id="IPR011009">
    <property type="entry name" value="Kinase-like_dom_sf"/>
</dbReference>
<dbReference type="Gene3D" id="1.10.510.10">
    <property type="entry name" value="Transferase(Phosphotransferase) domain 1"/>
    <property type="match status" value="1"/>
</dbReference>
<keyword evidence="10" id="KW-1133">Transmembrane helix</keyword>
<keyword evidence="2" id="KW-0723">Serine/threonine-protein kinase</keyword>
<dbReference type="GO" id="GO:0005524">
    <property type="term" value="F:ATP binding"/>
    <property type="evidence" value="ECO:0007669"/>
    <property type="project" value="UniProtKB-KW"/>
</dbReference>
<dbReference type="SUPFAM" id="SSF56112">
    <property type="entry name" value="Protein kinase-like (PK-like)"/>
    <property type="match status" value="1"/>
</dbReference>
<dbReference type="AlphaFoldDB" id="A0A447GEC0"/>
<reference evidence="13" key="1">
    <citation type="submission" date="2018-02" db="EMBL/GenBank/DDBJ databases">
        <authorList>
            <person name="Seth-Smith MB H."/>
            <person name="Seth-Smith H."/>
        </authorList>
    </citation>
    <scope>NUCLEOTIDE SEQUENCE [LARGE SCALE GENOMIC DNA]</scope>
</reference>
<dbReference type="InterPro" id="IPR008271">
    <property type="entry name" value="Ser/Thr_kinase_AS"/>
</dbReference>
<keyword evidence="6" id="KW-0067">ATP-binding</keyword>
<keyword evidence="3 12" id="KW-0808">Transferase</keyword>
<dbReference type="Pfam" id="PF00069">
    <property type="entry name" value="Pkinase"/>
    <property type="match status" value="1"/>
</dbReference>
<keyword evidence="4" id="KW-0547">Nucleotide-binding</keyword>
<dbReference type="GO" id="GO:0004674">
    <property type="term" value="F:protein serine/threonine kinase activity"/>
    <property type="evidence" value="ECO:0007669"/>
    <property type="project" value="UniProtKB-KW"/>
</dbReference>
<organism evidence="12 13">
    <name type="scientific">Mycobacterium basiliense</name>
    <dbReference type="NCBI Taxonomy" id="2094119"/>
    <lineage>
        <taxon>Bacteria</taxon>
        <taxon>Bacillati</taxon>
        <taxon>Actinomycetota</taxon>
        <taxon>Actinomycetes</taxon>
        <taxon>Mycobacteriales</taxon>
        <taxon>Mycobacteriaceae</taxon>
        <taxon>Mycobacterium</taxon>
    </lineage>
</organism>
<keyword evidence="5 12" id="KW-0418">Kinase</keyword>
<name>A0A447GEC0_9MYCO</name>
<dbReference type="Proteomes" id="UP000269998">
    <property type="component" value="Chromosome"/>
</dbReference>
<evidence type="ECO:0000313" key="13">
    <source>
        <dbReference type="Proteomes" id="UP000269998"/>
    </source>
</evidence>
<dbReference type="GO" id="GO:0106310">
    <property type="term" value="F:protein serine kinase activity"/>
    <property type="evidence" value="ECO:0007669"/>
    <property type="project" value="RHEA"/>
</dbReference>
<dbReference type="OrthoDB" id="9762169at2"/>
<evidence type="ECO:0000313" key="12">
    <source>
        <dbReference type="EMBL" id="VDM88832.1"/>
    </source>
</evidence>
<comment type="catalytic activity">
    <reaction evidence="8">
        <text>L-seryl-[protein] + ATP = O-phospho-L-seryl-[protein] + ADP + H(+)</text>
        <dbReference type="Rhea" id="RHEA:17989"/>
        <dbReference type="Rhea" id="RHEA-COMP:9863"/>
        <dbReference type="Rhea" id="RHEA-COMP:11604"/>
        <dbReference type="ChEBI" id="CHEBI:15378"/>
        <dbReference type="ChEBI" id="CHEBI:29999"/>
        <dbReference type="ChEBI" id="CHEBI:30616"/>
        <dbReference type="ChEBI" id="CHEBI:83421"/>
        <dbReference type="ChEBI" id="CHEBI:456216"/>
        <dbReference type="EC" id="2.7.11.1"/>
    </reaction>
</comment>
<evidence type="ECO:0000259" key="11">
    <source>
        <dbReference type="PROSITE" id="PS50011"/>
    </source>
</evidence>
<evidence type="ECO:0000256" key="8">
    <source>
        <dbReference type="ARBA" id="ARBA00048679"/>
    </source>
</evidence>
<dbReference type="RefSeq" id="WP_158016824.1">
    <property type="nucleotide sequence ID" value="NZ_CBCSKE010000010.1"/>
</dbReference>
<evidence type="ECO:0000256" key="4">
    <source>
        <dbReference type="ARBA" id="ARBA00022741"/>
    </source>
</evidence>
<dbReference type="SMART" id="SM00220">
    <property type="entry name" value="S_TKc"/>
    <property type="match status" value="1"/>
</dbReference>
<dbReference type="KEGG" id="mbai:MB901379_02398"/>
<dbReference type="EMBL" id="LR130759">
    <property type="protein sequence ID" value="VDM88832.1"/>
    <property type="molecule type" value="Genomic_DNA"/>
</dbReference>
<keyword evidence="13" id="KW-1185">Reference proteome</keyword>
<gene>
    <name evidence="12" type="primary">pknF_2</name>
    <name evidence="12" type="ORF">MB901379_02398</name>
</gene>
<dbReference type="GO" id="GO:0080090">
    <property type="term" value="P:regulation of primary metabolic process"/>
    <property type="evidence" value="ECO:0007669"/>
    <property type="project" value="UniProtKB-ARBA"/>
</dbReference>
<dbReference type="PROSITE" id="PS50011">
    <property type="entry name" value="PROTEIN_KINASE_DOM"/>
    <property type="match status" value="1"/>
</dbReference>
<feature type="compositionally biased region" description="Low complexity" evidence="9">
    <location>
        <begin position="339"/>
        <end position="370"/>
    </location>
</feature>